<name>A0A248A8S3_9CAUD</name>
<organism evidence="1 2">
    <name type="scientific">Salmonella phage S8</name>
    <dbReference type="NCBI Taxonomy" id="1913039"/>
    <lineage>
        <taxon>Viruses</taxon>
        <taxon>Duplodnaviria</taxon>
        <taxon>Heunggongvirae</taxon>
        <taxon>Uroviricota</taxon>
        <taxon>Caudoviricetes</taxon>
        <taxon>Pantevenvirales</taxon>
        <taxon>Ackermannviridae</taxon>
        <taxon>Cvivirinae</taxon>
        <taxon>Kuttervirus</taxon>
        <taxon>Kuttervirus BSP101</taxon>
    </lineage>
</organism>
<protein>
    <submittedName>
        <fullName evidence="1">Uncharacterized protein</fullName>
    </submittedName>
</protein>
<accession>A0A248A8S3</accession>
<evidence type="ECO:0000313" key="1">
    <source>
        <dbReference type="EMBL" id="ARB06489.1"/>
    </source>
</evidence>
<dbReference type="Proteomes" id="UP000225116">
    <property type="component" value="Segment"/>
</dbReference>
<evidence type="ECO:0000313" key="2">
    <source>
        <dbReference type="Proteomes" id="UP000225116"/>
    </source>
</evidence>
<dbReference type="EMBL" id="KY630163">
    <property type="protein sequence ID" value="ARB06489.1"/>
    <property type="molecule type" value="Genomic_DNA"/>
</dbReference>
<gene>
    <name evidence="1" type="ORF">S8_203</name>
</gene>
<proteinExistence type="predicted"/>
<sequence>MSVKMKIDMTKPFLRSGVDSLDSQFKPSEVLIQQIETNREFIEHMLVKPEGEAVHTTKEGNNDD</sequence>
<reference evidence="2" key="1">
    <citation type="submission" date="2017-02" db="EMBL/GenBank/DDBJ databases">
        <authorList>
            <person name="Kim J."/>
            <person name="Kim K.-P."/>
        </authorList>
    </citation>
    <scope>NUCLEOTIDE SEQUENCE [LARGE SCALE GENOMIC DNA]</scope>
</reference>